<sequence>LNQIFNDALITSGISMKNSCSANTHNILNWFKYLTRFFMPTLPIWSNLLIGDLTRHHRRIVRSFERVLVQHPEQRTTANSERRMCIMKRIQLGMPNISPIIG</sequence>
<reference evidence="1" key="1">
    <citation type="submission" date="2021-02" db="EMBL/GenBank/DDBJ databases">
        <authorList>
            <person name="Nowell W R."/>
        </authorList>
    </citation>
    <scope>NUCLEOTIDE SEQUENCE</scope>
</reference>
<dbReference type="Proteomes" id="UP000663868">
    <property type="component" value="Unassembled WGS sequence"/>
</dbReference>
<comment type="caution">
    <text evidence="1">The sequence shown here is derived from an EMBL/GenBank/DDBJ whole genome shotgun (WGS) entry which is preliminary data.</text>
</comment>
<evidence type="ECO:0000313" key="2">
    <source>
        <dbReference type="EMBL" id="CAF4116727.1"/>
    </source>
</evidence>
<dbReference type="EMBL" id="CAJNOE010002236">
    <property type="protein sequence ID" value="CAF1474300.1"/>
    <property type="molecule type" value="Genomic_DNA"/>
</dbReference>
<proteinExistence type="predicted"/>
<protein>
    <submittedName>
        <fullName evidence="1">Uncharacterized protein</fullName>
    </submittedName>
</protein>
<dbReference type="EMBL" id="CAJOBB010005128">
    <property type="protein sequence ID" value="CAF4116727.1"/>
    <property type="molecule type" value="Genomic_DNA"/>
</dbReference>
<dbReference type="Proteomes" id="UP000663860">
    <property type="component" value="Unassembled WGS sequence"/>
</dbReference>
<organism evidence="1 3">
    <name type="scientific">Adineta steineri</name>
    <dbReference type="NCBI Taxonomy" id="433720"/>
    <lineage>
        <taxon>Eukaryota</taxon>
        <taxon>Metazoa</taxon>
        <taxon>Spiralia</taxon>
        <taxon>Gnathifera</taxon>
        <taxon>Rotifera</taxon>
        <taxon>Eurotatoria</taxon>
        <taxon>Bdelloidea</taxon>
        <taxon>Adinetida</taxon>
        <taxon>Adinetidae</taxon>
        <taxon>Adineta</taxon>
    </lineage>
</organism>
<evidence type="ECO:0000313" key="3">
    <source>
        <dbReference type="Proteomes" id="UP000663860"/>
    </source>
</evidence>
<evidence type="ECO:0000313" key="1">
    <source>
        <dbReference type="EMBL" id="CAF1474300.1"/>
    </source>
</evidence>
<gene>
    <name evidence="1" type="ORF">IZO911_LOCUS43636</name>
    <name evidence="2" type="ORF">KXQ929_LOCUS35400</name>
</gene>
<dbReference type="AlphaFoldDB" id="A0A815RAF9"/>
<accession>A0A815RAF9</accession>
<name>A0A815RAF9_9BILA</name>
<feature type="non-terminal residue" evidence="1">
    <location>
        <position position="1"/>
    </location>
</feature>